<dbReference type="InterPro" id="IPR045021">
    <property type="entry name" value="PSI1/2/3"/>
</dbReference>
<evidence type="ECO:0000313" key="4">
    <source>
        <dbReference type="EMBL" id="KAK9032963.1"/>
    </source>
</evidence>
<dbReference type="PANTHER" id="PTHR31730:SF18">
    <property type="entry name" value="PROTEIN PSK SIMULATOR 2"/>
    <property type="match status" value="1"/>
</dbReference>
<feature type="domain" description="DUF668" evidence="2">
    <location>
        <begin position="351"/>
        <end position="435"/>
    </location>
</feature>
<organism evidence="4 5">
    <name type="scientific">Hibiscus sabdariffa</name>
    <name type="common">roselle</name>
    <dbReference type="NCBI Taxonomy" id="183260"/>
    <lineage>
        <taxon>Eukaryota</taxon>
        <taxon>Viridiplantae</taxon>
        <taxon>Streptophyta</taxon>
        <taxon>Embryophyta</taxon>
        <taxon>Tracheophyta</taxon>
        <taxon>Spermatophyta</taxon>
        <taxon>Magnoliopsida</taxon>
        <taxon>eudicotyledons</taxon>
        <taxon>Gunneridae</taxon>
        <taxon>Pentapetalae</taxon>
        <taxon>rosids</taxon>
        <taxon>malvids</taxon>
        <taxon>Malvales</taxon>
        <taxon>Malvaceae</taxon>
        <taxon>Malvoideae</taxon>
        <taxon>Hibiscus</taxon>
    </lineage>
</organism>
<gene>
    <name evidence="4" type="ORF">V6N11_018005</name>
</gene>
<comment type="caution">
    <text evidence="4">The sequence shown here is derived from an EMBL/GenBank/DDBJ whole genome shotgun (WGS) entry which is preliminary data.</text>
</comment>
<dbReference type="Proteomes" id="UP001396334">
    <property type="component" value="Unassembled WGS sequence"/>
</dbReference>
<accession>A0ABR2T722</accession>
<dbReference type="InterPro" id="IPR007700">
    <property type="entry name" value="DUF668"/>
</dbReference>
<feature type="region of interest" description="Disordered" evidence="1">
    <location>
        <begin position="1"/>
        <end position="33"/>
    </location>
</feature>
<sequence>MGGVCSGGTKERTVKHQQKTRGLSEKLKSKNSFAKKNGNFDSLSYANGDNARQIHDSSDFGLQFSRELKPSTPAMTTASKVSHRSSFLGRAGIIGLERAVDVLDTLGSSMTNLNAGSGFVTGLASRGNTVSILAFEVANTIAKGANLLRSLSEQNIQFLKKDVLNSEGVQKLVSTNVKELLSIVAADKRDELDVFSREVIRFGDLCKDPQWHNLDRYFSKLDVHNPLHKQARIEVEVTMKELTSLAQHTSELYHELNALDRFDQEYRRKKEEVEALNLPKRGENLMILQSELKQQRKLVRSLKKKSLWSRTLEEIMEKLVDIVTYMHQAIFEAFGEASSVRKETPENSHKLGVGGLALHYANVIHQIDNIAARPAFLPPNIRDTFYHGLPPTVKKALRPRLQFIDTTEERSISQVKDEMEKTLQWLLPVATNTTKAHQGFGWVGEWANTGFPVVCFMFNSNEFGRSAAINITLTRLQTLYHADKHKTDAYILELVALLHHLISLVKQRDHILKPPPSRSPTYKGLVFHSKMQQRAQSFNGDGSKVRKIELCQEDRNLLNKVTGRRLVPGVSKSQELPLGKSKGIKVRAFSRSAGNSPNRSFRTRKHLKCSKANILDVMDGLDLEV</sequence>
<dbReference type="Pfam" id="PF05003">
    <property type="entry name" value="DUF668"/>
    <property type="match status" value="1"/>
</dbReference>
<evidence type="ECO:0000259" key="2">
    <source>
        <dbReference type="Pfam" id="PF05003"/>
    </source>
</evidence>
<feature type="domain" description="DUF3475" evidence="3">
    <location>
        <begin position="132"/>
        <end position="188"/>
    </location>
</feature>
<dbReference type="PANTHER" id="PTHR31730">
    <property type="entry name" value="OS01G0873900 PROTEIN"/>
    <property type="match status" value="1"/>
</dbReference>
<proteinExistence type="predicted"/>
<dbReference type="Pfam" id="PF11961">
    <property type="entry name" value="DUF3475"/>
    <property type="match status" value="1"/>
</dbReference>
<evidence type="ECO:0000259" key="3">
    <source>
        <dbReference type="Pfam" id="PF11961"/>
    </source>
</evidence>
<protein>
    <submittedName>
        <fullName evidence="4">Uncharacterized protein</fullName>
    </submittedName>
</protein>
<reference evidence="4 5" key="1">
    <citation type="journal article" date="2024" name="G3 (Bethesda)">
        <title>Genome assembly of Hibiscus sabdariffa L. provides insights into metabolisms of medicinal natural products.</title>
        <authorList>
            <person name="Kim T."/>
        </authorList>
    </citation>
    <scope>NUCLEOTIDE SEQUENCE [LARGE SCALE GENOMIC DNA]</scope>
    <source>
        <strain evidence="4">TK-2024</strain>
        <tissue evidence="4">Old leaves</tissue>
    </source>
</reference>
<evidence type="ECO:0000313" key="5">
    <source>
        <dbReference type="Proteomes" id="UP001396334"/>
    </source>
</evidence>
<keyword evidence="5" id="KW-1185">Reference proteome</keyword>
<name>A0ABR2T722_9ROSI</name>
<evidence type="ECO:0000256" key="1">
    <source>
        <dbReference type="SAM" id="MobiDB-lite"/>
    </source>
</evidence>
<dbReference type="InterPro" id="IPR021864">
    <property type="entry name" value="DUF3475"/>
</dbReference>
<dbReference type="EMBL" id="JBBPBN010000008">
    <property type="protein sequence ID" value="KAK9032963.1"/>
    <property type="molecule type" value="Genomic_DNA"/>
</dbReference>